<dbReference type="Proteomes" id="UP001488805">
    <property type="component" value="Unassembled WGS sequence"/>
</dbReference>
<accession>A0AAW1FH18</accession>
<dbReference type="AlphaFoldDB" id="A0AAW1FH18"/>
<reference evidence="2 3" key="1">
    <citation type="journal article" date="2024" name="Genome Biol. Evol.">
        <title>Chromosome-level genome assembly of the viviparous eelpout Zoarces viviparus.</title>
        <authorList>
            <person name="Fuhrmann N."/>
            <person name="Brasseur M.V."/>
            <person name="Bakowski C.E."/>
            <person name="Podsiadlowski L."/>
            <person name="Prost S."/>
            <person name="Krehenwinkel H."/>
            <person name="Mayer C."/>
        </authorList>
    </citation>
    <scope>NUCLEOTIDE SEQUENCE [LARGE SCALE GENOMIC DNA]</scope>
    <source>
        <strain evidence="2">NO-MEL_2022_Ind0_liver</strain>
    </source>
</reference>
<protein>
    <recommendedName>
        <fullName evidence="4">Secreted protein</fullName>
    </recommendedName>
</protein>
<sequence length="114" mass="12421">MVPLTVSLIRITTVLVCKEVCCCCSCPWCSIHKGSRWQSSSAPPLSEHSQTSRQYFWSSTSRFTLGDCSDFPFCPSLCGGTEICKQLGGIQDSRRVCSCALLTDGCGQRLLSSV</sequence>
<feature type="signal peptide" evidence="1">
    <location>
        <begin position="1"/>
        <end position="23"/>
    </location>
</feature>
<evidence type="ECO:0000313" key="3">
    <source>
        <dbReference type="Proteomes" id="UP001488805"/>
    </source>
</evidence>
<evidence type="ECO:0008006" key="4">
    <source>
        <dbReference type="Google" id="ProtNLM"/>
    </source>
</evidence>
<evidence type="ECO:0000256" key="1">
    <source>
        <dbReference type="SAM" id="SignalP"/>
    </source>
</evidence>
<gene>
    <name evidence="2" type="ORF">VZT92_009125</name>
</gene>
<proteinExistence type="predicted"/>
<feature type="chain" id="PRO_5043452458" description="Secreted protein" evidence="1">
    <location>
        <begin position="24"/>
        <end position="114"/>
    </location>
</feature>
<name>A0AAW1FH18_ZOAVI</name>
<dbReference type="EMBL" id="JBCEZU010000067">
    <property type="protein sequence ID" value="KAK9534050.1"/>
    <property type="molecule type" value="Genomic_DNA"/>
</dbReference>
<keyword evidence="3" id="KW-1185">Reference proteome</keyword>
<evidence type="ECO:0000313" key="2">
    <source>
        <dbReference type="EMBL" id="KAK9534050.1"/>
    </source>
</evidence>
<comment type="caution">
    <text evidence="2">The sequence shown here is derived from an EMBL/GenBank/DDBJ whole genome shotgun (WGS) entry which is preliminary data.</text>
</comment>
<keyword evidence="1" id="KW-0732">Signal</keyword>
<organism evidence="2 3">
    <name type="scientific">Zoarces viviparus</name>
    <name type="common">Viviparous eelpout</name>
    <name type="synonym">Blennius viviparus</name>
    <dbReference type="NCBI Taxonomy" id="48416"/>
    <lineage>
        <taxon>Eukaryota</taxon>
        <taxon>Metazoa</taxon>
        <taxon>Chordata</taxon>
        <taxon>Craniata</taxon>
        <taxon>Vertebrata</taxon>
        <taxon>Euteleostomi</taxon>
        <taxon>Actinopterygii</taxon>
        <taxon>Neopterygii</taxon>
        <taxon>Teleostei</taxon>
        <taxon>Neoteleostei</taxon>
        <taxon>Acanthomorphata</taxon>
        <taxon>Eupercaria</taxon>
        <taxon>Perciformes</taxon>
        <taxon>Cottioidei</taxon>
        <taxon>Zoarcales</taxon>
        <taxon>Zoarcidae</taxon>
        <taxon>Zoarcinae</taxon>
        <taxon>Zoarces</taxon>
    </lineage>
</organism>